<keyword evidence="3" id="KW-1185">Reference proteome</keyword>
<keyword evidence="1" id="KW-1133">Transmembrane helix</keyword>
<evidence type="ECO:0000313" key="2">
    <source>
        <dbReference type="EMBL" id="MCK9686808.1"/>
    </source>
</evidence>
<dbReference type="Proteomes" id="UP001139353">
    <property type="component" value="Unassembled WGS sequence"/>
</dbReference>
<gene>
    <name evidence="2" type="ORF">LPC04_13940</name>
</gene>
<protein>
    <submittedName>
        <fullName evidence="2">NfeD family protein</fullName>
    </submittedName>
</protein>
<feature type="transmembrane region" description="Helical" evidence="1">
    <location>
        <begin position="7"/>
        <end position="40"/>
    </location>
</feature>
<organism evidence="2 3">
    <name type="scientific">Scleromatobacter humisilvae</name>
    <dbReference type="NCBI Taxonomy" id="2897159"/>
    <lineage>
        <taxon>Bacteria</taxon>
        <taxon>Pseudomonadati</taxon>
        <taxon>Pseudomonadota</taxon>
        <taxon>Betaproteobacteria</taxon>
        <taxon>Burkholderiales</taxon>
        <taxon>Sphaerotilaceae</taxon>
        <taxon>Scleromatobacter</taxon>
    </lineage>
</organism>
<evidence type="ECO:0000256" key="1">
    <source>
        <dbReference type="SAM" id="Phobius"/>
    </source>
</evidence>
<sequence>MDWSASTWWWIAAGVLVAGELATGTFYVLMLAIGCVFGALAGYAQISFFAQVAVAVVVGGAAVLTWDRKRKRGPGHPKPAANRNINLDIGEQVHVDGWNADGTARVPYRGSAWNVRYIGDGAAAPGPHVIAEVRHNELALRRA</sequence>
<accession>A0A9X2BZL6</accession>
<comment type="caution">
    <text evidence="2">The sequence shown here is derived from an EMBL/GenBank/DDBJ whole genome shotgun (WGS) entry which is preliminary data.</text>
</comment>
<proteinExistence type="predicted"/>
<reference evidence="2" key="1">
    <citation type="submission" date="2021-11" db="EMBL/GenBank/DDBJ databases">
        <title>BS-T2-15 a new species belonging to the Comamonadaceae family isolated from the soil of a French oak forest.</title>
        <authorList>
            <person name="Mieszkin S."/>
            <person name="Alain K."/>
        </authorList>
    </citation>
    <scope>NUCLEOTIDE SEQUENCE</scope>
    <source>
        <strain evidence="2">BS-T2-15</strain>
    </source>
</reference>
<dbReference type="RefSeq" id="WP_275682849.1">
    <property type="nucleotide sequence ID" value="NZ_JAJLJH010000003.1"/>
</dbReference>
<feature type="transmembrane region" description="Helical" evidence="1">
    <location>
        <begin position="46"/>
        <end position="66"/>
    </location>
</feature>
<keyword evidence="1" id="KW-0812">Transmembrane</keyword>
<name>A0A9X2BZL6_9BURK</name>
<keyword evidence="1" id="KW-0472">Membrane</keyword>
<dbReference type="AlphaFoldDB" id="A0A9X2BZL6"/>
<evidence type="ECO:0000313" key="3">
    <source>
        <dbReference type="Proteomes" id="UP001139353"/>
    </source>
</evidence>
<dbReference type="EMBL" id="JAJLJH010000003">
    <property type="protein sequence ID" value="MCK9686808.1"/>
    <property type="molecule type" value="Genomic_DNA"/>
</dbReference>